<dbReference type="EMBL" id="SWKU01000002">
    <property type="protein sequence ID" value="KAF3009934.1"/>
    <property type="molecule type" value="Genomic_DNA"/>
</dbReference>
<dbReference type="OrthoDB" id="3913483at2759"/>
<evidence type="ECO:0000256" key="1">
    <source>
        <dbReference type="SAM" id="MobiDB-lite"/>
    </source>
</evidence>
<gene>
    <name evidence="2" type="ORF">E8E13_011056</name>
</gene>
<accession>A0A9P4TNS1</accession>
<comment type="caution">
    <text evidence="2">The sequence shown here is derived from an EMBL/GenBank/DDBJ whole genome shotgun (WGS) entry which is preliminary data.</text>
</comment>
<feature type="region of interest" description="Disordered" evidence="1">
    <location>
        <begin position="26"/>
        <end position="122"/>
    </location>
</feature>
<name>A0A9P4TNS1_CURKU</name>
<sequence length="122" mass="12598">MVYSKQGYNPTVVDMKANPAEVDEVKSNLPLPEQPPVASDFNSADERTVNVGSGSLEGDISASGKGNSTLREPATDSVGAAGREGKDNLGGIPNDAVSRDQKNHSGLVNTTNKDLGTPSSAK</sequence>
<dbReference type="Proteomes" id="UP000801428">
    <property type="component" value="Unassembled WGS sequence"/>
</dbReference>
<dbReference type="AlphaFoldDB" id="A0A9P4TNS1"/>
<feature type="compositionally biased region" description="Polar residues" evidence="1">
    <location>
        <begin position="104"/>
        <end position="122"/>
    </location>
</feature>
<evidence type="ECO:0000313" key="3">
    <source>
        <dbReference type="Proteomes" id="UP000801428"/>
    </source>
</evidence>
<proteinExistence type="predicted"/>
<protein>
    <submittedName>
        <fullName evidence="2">Uncharacterized protein</fullName>
    </submittedName>
</protein>
<keyword evidence="3" id="KW-1185">Reference proteome</keyword>
<evidence type="ECO:0000313" key="2">
    <source>
        <dbReference type="EMBL" id="KAF3009934.1"/>
    </source>
</evidence>
<reference evidence="2" key="1">
    <citation type="submission" date="2019-04" db="EMBL/GenBank/DDBJ databases">
        <title>Sequencing of skin fungus with MAO and IRED activity.</title>
        <authorList>
            <person name="Marsaioli A.J."/>
            <person name="Bonatto J.M.C."/>
            <person name="Reis Junior O."/>
        </authorList>
    </citation>
    <scope>NUCLEOTIDE SEQUENCE</scope>
    <source>
        <strain evidence="2">30M1</strain>
    </source>
</reference>
<organism evidence="2 3">
    <name type="scientific">Curvularia kusanoi</name>
    <name type="common">Cochliobolus kusanoi</name>
    <dbReference type="NCBI Taxonomy" id="90978"/>
    <lineage>
        <taxon>Eukaryota</taxon>
        <taxon>Fungi</taxon>
        <taxon>Dikarya</taxon>
        <taxon>Ascomycota</taxon>
        <taxon>Pezizomycotina</taxon>
        <taxon>Dothideomycetes</taxon>
        <taxon>Pleosporomycetidae</taxon>
        <taxon>Pleosporales</taxon>
        <taxon>Pleosporineae</taxon>
        <taxon>Pleosporaceae</taxon>
        <taxon>Curvularia</taxon>
    </lineage>
</organism>